<comment type="caution">
    <text evidence="5">The sequence shown here is derived from an EMBL/GenBank/DDBJ whole genome shotgun (WGS) entry which is preliminary data.</text>
</comment>
<name>A0AAV0CVR1_9ASTE</name>
<protein>
    <recommendedName>
        <fullName evidence="4">3-beta hydroxysteroid dehydrogenase/isomerase domain-containing protein</fullName>
    </recommendedName>
</protein>
<evidence type="ECO:0000313" key="7">
    <source>
        <dbReference type="Proteomes" id="UP001152523"/>
    </source>
</evidence>
<dbReference type="InterPro" id="IPR050425">
    <property type="entry name" value="NAD(P)_dehydrat-like"/>
</dbReference>
<dbReference type="InterPro" id="IPR002225">
    <property type="entry name" value="3Beta_OHSteriod_DH/Estase"/>
</dbReference>
<dbReference type="CDD" id="cd08958">
    <property type="entry name" value="FR_SDR_e"/>
    <property type="match status" value="1"/>
</dbReference>
<dbReference type="EMBL" id="CAMAPF010001039">
    <property type="protein sequence ID" value="CAH9142311.1"/>
    <property type="molecule type" value="Genomic_DNA"/>
</dbReference>
<evidence type="ECO:0000259" key="4">
    <source>
        <dbReference type="Pfam" id="PF01073"/>
    </source>
</evidence>
<sequence>MKGNEIEVAFMGEESEEYLQTVCVLDASTFVGYWILKKLLLKGYIVHAAVQNTGEKEIINKVKDLQKTVKEKLVIYSVDVLSYRSIVEALRGCSGLFCSLDNPDGYDEMVADLEVKGIINVMEACAQSDSIQKVVLTSSLTAAIWTANISSLKGVDETSWSNTDFCIKNKLWYALAKTKSEQAALALAMDRMVNMVSITAGLVNGPGVAQLSSAPTLSYLEGAAEMYQNGVLAVVHVEFLADVHIRAFEDQSTCGRYFCFNTTVTCEEDAVRLAQSLTPLIPLPPARYKCQSSEVYGERLMTKRLNKLVEGVTAIAC</sequence>
<organism evidence="5 7">
    <name type="scientific">Cuscuta epithymum</name>
    <dbReference type="NCBI Taxonomy" id="186058"/>
    <lineage>
        <taxon>Eukaryota</taxon>
        <taxon>Viridiplantae</taxon>
        <taxon>Streptophyta</taxon>
        <taxon>Embryophyta</taxon>
        <taxon>Tracheophyta</taxon>
        <taxon>Spermatophyta</taxon>
        <taxon>Magnoliopsida</taxon>
        <taxon>eudicotyledons</taxon>
        <taxon>Gunneridae</taxon>
        <taxon>Pentapetalae</taxon>
        <taxon>asterids</taxon>
        <taxon>lamiids</taxon>
        <taxon>Solanales</taxon>
        <taxon>Convolvulaceae</taxon>
        <taxon>Cuscuteae</taxon>
        <taxon>Cuscuta</taxon>
        <taxon>Cuscuta subgen. Cuscuta</taxon>
    </lineage>
</organism>
<feature type="domain" description="3-beta hydroxysteroid dehydrogenase/isomerase" evidence="4">
    <location>
        <begin position="24"/>
        <end position="263"/>
    </location>
</feature>
<dbReference type="GO" id="GO:0006694">
    <property type="term" value="P:steroid biosynthetic process"/>
    <property type="evidence" value="ECO:0007669"/>
    <property type="project" value="InterPro"/>
</dbReference>
<evidence type="ECO:0000313" key="6">
    <source>
        <dbReference type="EMBL" id="CAH9142311.1"/>
    </source>
</evidence>
<accession>A0AAV0CVR1</accession>
<dbReference type="Pfam" id="PF01073">
    <property type="entry name" value="3Beta_HSD"/>
    <property type="match status" value="1"/>
</dbReference>
<dbReference type="InterPro" id="IPR036291">
    <property type="entry name" value="NAD(P)-bd_dom_sf"/>
</dbReference>
<proteinExistence type="inferred from homology"/>
<evidence type="ECO:0000256" key="2">
    <source>
        <dbReference type="ARBA" id="ARBA00023002"/>
    </source>
</evidence>
<dbReference type="Gene3D" id="3.40.50.720">
    <property type="entry name" value="NAD(P)-binding Rossmann-like Domain"/>
    <property type="match status" value="1"/>
</dbReference>
<dbReference type="SUPFAM" id="SSF51735">
    <property type="entry name" value="NAD(P)-binding Rossmann-fold domains"/>
    <property type="match status" value="1"/>
</dbReference>
<evidence type="ECO:0000256" key="1">
    <source>
        <dbReference type="ARBA" id="ARBA00022857"/>
    </source>
</evidence>
<gene>
    <name evidence="6" type="ORF">CEPIT_LOCUS39806</name>
    <name evidence="5" type="ORF">CEPIT_LOCUS9809</name>
</gene>
<dbReference type="PANTHER" id="PTHR10366:SF390">
    <property type="entry name" value="CINNAMOYL-COA REDUCTASE-LIKE PROTEIN"/>
    <property type="match status" value="1"/>
</dbReference>
<dbReference type="EMBL" id="CAMAPF010000056">
    <property type="protein sequence ID" value="CAH9086468.1"/>
    <property type="molecule type" value="Genomic_DNA"/>
</dbReference>
<keyword evidence="7" id="KW-1185">Reference proteome</keyword>
<evidence type="ECO:0000313" key="5">
    <source>
        <dbReference type="EMBL" id="CAH9086468.1"/>
    </source>
</evidence>
<dbReference type="AlphaFoldDB" id="A0AAV0CVR1"/>
<dbReference type="Proteomes" id="UP001152523">
    <property type="component" value="Unassembled WGS sequence"/>
</dbReference>
<keyword evidence="2 3" id="KW-0560">Oxidoreductase</keyword>
<evidence type="ECO:0000256" key="3">
    <source>
        <dbReference type="RuleBase" id="RU004475"/>
    </source>
</evidence>
<dbReference type="GO" id="GO:0016616">
    <property type="term" value="F:oxidoreductase activity, acting on the CH-OH group of donors, NAD or NADP as acceptor"/>
    <property type="evidence" value="ECO:0007669"/>
    <property type="project" value="InterPro"/>
</dbReference>
<reference evidence="5" key="1">
    <citation type="submission" date="2022-07" db="EMBL/GenBank/DDBJ databases">
        <authorList>
            <person name="Macas J."/>
            <person name="Novak P."/>
            <person name="Neumann P."/>
        </authorList>
    </citation>
    <scope>NUCLEOTIDE SEQUENCE</scope>
</reference>
<dbReference type="PANTHER" id="PTHR10366">
    <property type="entry name" value="NAD DEPENDENT EPIMERASE/DEHYDRATASE"/>
    <property type="match status" value="1"/>
</dbReference>
<keyword evidence="1" id="KW-0521">NADP</keyword>
<comment type="similarity">
    <text evidence="3">Belongs to the 3-beta-HSD family.</text>
</comment>